<name>A0A0P4RFL0_9ACTN</name>
<reference evidence="2 3" key="2">
    <citation type="journal article" date="2015" name="Stand. Genomic Sci.">
        <title>Draft genome sequence of marine-derived Streptomyces sp. TP-A0598, a producer of anti-MRSA antibiotic lydicamycins.</title>
        <authorList>
            <person name="Komaki H."/>
            <person name="Ichikawa N."/>
            <person name="Hosoyama A."/>
            <person name="Fujita N."/>
            <person name="Igarashi Y."/>
        </authorList>
    </citation>
    <scope>NUCLEOTIDE SEQUENCE [LARGE SCALE GENOMIC DNA]</scope>
    <source>
        <strain evidence="2 3">NBRC 110027</strain>
    </source>
</reference>
<dbReference type="PANTHER" id="PTHR38589:SF1">
    <property type="entry name" value="BLR0621 PROTEIN"/>
    <property type="match status" value="1"/>
</dbReference>
<protein>
    <recommendedName>
        <fullName evidence="1">L,D-TPase catalytic domain-containing protein</fullName>
    </recommendedName>
</protein>
<organism evidence="2 3">
    <name type="scientific">Streptomyces lydicamycinicus</name>
    <dbReference type="NCBI Taxonomy" id="1546107"/>
    <lineage>
        <taxon>Bacteria</taxon>
        <taxon>Bacillati</taxon>
        <taxon>Actinomycetota</taxon>
        <taxon>Actinomycetes</taxon>
        <taxon>Kitasatosporales</taxon>
        <taxon>Streptomycetaceae</taxon>
        <taxon>Streptomyces</taxon>
    </lineage>
</organism>
<evidence type="ECO:0000259" key="1">
    <source>
        <dbReference type="Pfam" id="PF03734"/>
    </source>
</evidence>
<dbReference type="Proteomes" id="UP000048965">
    <property type="component" value="Unassembled WGS sequence"/>
</dbReference>
<comment type="caution">
    <text evidence="2">The sequence shown here is derived from an EMBL/GenBank/DDBJ whole genome shotgun (WGS) entry which is preliminary data.</text>
</comment>
<dbReference type="PANTHER" id="PTHR38589">
    <property type="entry name" value="BLR0621 PROTEIN"/>
    <property type="match status" value="1"/>
</dbReference>
<evidence type="ECO:0000313" key="2">
    <source>
        <dbReference type="EMBL" id="GAO12136.1"/>
    </source>
</evidence>
<dbReference type="InterPro" id="IPR005490">
    <property type="entry name" value="LD_TPept_cat_dom"/>
</dbReference>
<accession>A0A0P4RFL0</accession>
<keyword evidence="3" id="KW-1185">Reference proteome</keyword>
<dbReference type="AlphaFoldDB" id="A0A0P4RFL0"/>
<evidence type="ECO:0000313" key="3">
    <source>
        <dbReference type="Proteomes" id="UP000048965"/>
    </source>
</evidence>
<feature type="domain" description="L,D-TPase catalytic" evidence="1">
    <location>
        <begin position="136"/>
        <end position="277"/>
    </location>
</feature>
<proteinExistence type="predicted"/>
<dbReference type="Pfam" id="PF03734">
    <property type="entry name" value="YkuD"/>
    <property type="match status" value="1"/>
</dbReference>
<gene>
    <name evidence="2" type="ORF">TPA0598_10_01060</name>
</gene>
<sequence length="295" mass="30115">MAVTLRARGRGTVWGLALRARNRSRTGGLALPARTRTRAGAGALSGSARRRLGAGVVALLSAAGVALGAPAAPGAAAAPPAVSPGPGGPLPAAMADTGGGTQLITARARTLAATTGTVQWWQRHNGRWRLRGSAPARFGAGGLAEGGSRVQGTSTTPTGLYDLPFGFGAAPAPPGTTIPYRRVGAHSWWCEDNASASYNRWVDPLPPDCAAAESERLAGYPTQYSRALVIGFNYHRPVRGRGAGIFLHVHGKGATAGCVSVPAGAMARILSWVRPSTHPHMAIGTASGATALTHY</sequence>
<reference evidence="3" key="1">
    <citation type="submission" date="2014-09" db="EMBL/GenBank/DDBJ databases">
        <title>Whole genome shotgun sequence of Streptomyces sp. NBRC 110027.</title>
        <authorList>
            <person name="Komaki H."/>
            <person name="Ichikawa N."/>
            <person name="Katano-Makiyama Y."/>
            <person name="Hosoyama A."/>
            <person name="Hashimoto M."/>
            <person name="Uohara A."/>
            <person name="Kitahashi Y."/>
            <person name="Ohji S."/>
            <person name="Kimura A."/>
            <person name="Yamazoe A."/>
            <person name="Igarashi Y."/>
            <person name="Fujita N."/>
        </authorList>
    </citation>
    <scope>NUCLEOTIDE SEQUENCE [LARGE SCALE GENOMIC DNA]</scope>
    <source>
        <strain evidence="3">NBRC 110027</strain>
    </source>
</reference>
<dbReference type="EMBL" id="BBNO01000010">
    <property type="protein sequence ID" value="GAO12136.1"/>
    <property type="molecule type" value="Genomic_DNA"/>
</dbReference>
<dbReference type="GO" id="GO:0016740">
    <property type="term" value="F:transferase activity"/>
    <property type="evidence" value="ECO:0007669"/>
    <property type="project" value="InterPro"/>
</dbReference>